<dbReference type="InterPro" id="IPR001296">
    <property type="entry name" value="Glyco_trans_1"/>
</dbReference>
<dbReference type="RefSeq" id="WP_182205688.1">
    <property type="nucleotide sequence ID" value="NZ_JACGLT010000008.1"/>
</dbReference>
<dbReference type="SUPFAM" id="SSF53756">
    <property type="entry name" value="UDP-Glycosyltransferase/glycogen phosphorylase"/>
    <property type="match status" value="1"/>
</dbReference>
<proteinExistence type="predicted"/>
<dbReference type="PANTHER" id="PTHR12526:SF630">
    <property type="entry name" value="GLYCOSYLTRANSFERASE"/>
    <property type="match status" value="1"/>
</dbReference>
<evidence type="ECO:0000313" key="3">
    <source>
        <dbReference type="Proteomes" id="UP000541857"/>
    </source>
</evidence>
<dbReference type="Proteomes" id="UP000541857">
    <property type="component" value="Unassembled WGS sequence"/>
</dbReference>
<dbReference type="Pfam" id="PF00534">
    <property type="entry name" value="Glycos_transf_1"/>
    <property type="match status" value="1"/>
</dbReference>
<dbReference type="Gene3D" id="3.40.50.2000">
    <property type="entry name" value="Glycogen Phosphorylase B"/>
    <property type="match status" value="2"/>
</dbReference>
<evidence type="ECO:0000313" key="2">
    <source>
        <dbReference type="EMBL" id="MBA6153395.1"/>
    </source>
</evidence>
<dbReference type="EMBL" id="JACGLT010000008">
    <property type="protein sequence ID" value="MBA6153395.1"/>
    <property type="molecule type" value="Genomic_DNA"/>
</dbReference>
<feature type="domain" description="Glycosyl transferase family 1" evidence="1">
    <location>
        <begin position="157"/>
        <end position="281"/>
    </location>
</feature>
<dbReference type="PANTHER" id="PTHR12526">
    <property type="entry name" value="GLYCOSYLTRANSFERASE"/>
    <property type="match status" value="1"/>
</dbReference>
<organism evidence="2 3">
    <name type="scientific">Gelidibacter maritimus</name>
    <dbReference type="NCBI Taxonomy" id="2761487"/>
    <lineage>
        <taxon>Bacteria</taxon>
        <taxon>Pseudomonadati</taxon>
        <taxon>Bacteroidota</taxon>
        <taxon>Flavobacteriia</taxon>
        <taxon>Flavobacteriales</taxon>
        <taxon>Flavobacteriaceae</taxon>
        <taxon>Gelidibacter</taxon>
    </lineage>
</organism>
<reference evidence="2 3" key="1">
    <citation type="submission" date="2020-07" db="EMBL/GenBank/DDBJ databases">
        <title>Bacterium isolated from marine sediment.</title>
        <authorList>
            <person name="Shang D."/>
        </authorList>
    </citation>
    <scope>NUCLEOTIDE SEQUENCE [LARGE SCALE GENOMIC DNA]</scope>
    <source>
        <strain evidence="2 3">F6074</strain>
    </source>
</reference>
<protein>
    <submittedName>
        <fullName evidence="2">Glycosyltransferase</fullName>
    </submittedName>
</protein>
<dbReference type="AlphaFoldDB" id="A0A7W2M658"/>
<comment type="caution">
    <text evidence="2">The sequence shown here is derived from an EMBL/GenBank/DDBJ whole genome shotgun (WGS) entry which is preliminary data.</text>
</comment>
<evidence type="ECO:0000259" key="1">
    <source>
        <dbReference type="Pfam" id="PF00534"/>
    </source>
</evidence>
<dbReference type="GO" id="GO:0016757">
    <property type="term" value="F:glycosyltransferase activity"/>
    <property type="evidence" value="ECO:0007669"/>
    <property type="project" value="InterPro"/>
</dbReference>
<accession>A0A7W2M658</accession>
<sequence>MGDFEFHVLSVNMERGDLYQDFKELDVTIFHHTLGYFNLKKFRSFYLLLKNNAYDTVCTFNGNFGGVPLTIAKTAGVENRIAFYRRSTNAFGNNKLKRLYNNFVNSLVRKNATFILSNSETAFKNFHGDVYQSDSRYKIIKNGVSAGDFNIPFSNYEARKRFNFPNDCFMIGHVGRFDPAKNHETIFKVIQSFKENHNNFRFVFCGKDTNSVAFISKLEEYNIQDVVIALGLRSDLPMLYRALDVFYFPSITEGQPNALIEAMISGLPVVTSNISPILETLPAESEFLALSPLDVNASYEILKGFYTGNIYTELYKHEKWAKENFDPNKRFKELKLILNNS</sequence>
<name>A0A7W2M658_9FLAO</name>
<keyword evidence="2" id="KW-0808">Transferase</keyword>
<gene>
    <name evidence="2" type="ORF">H3Z82_11705</name>
</gene>
<keyword evidence="3" id="KW-1185">Reference proteome</keyword>